<dbReference type="Pfam" id="PF00805">
    <property type="entry name" value="Pentapeptide"/>
    <property type="match status" value="1"/>
</dbReference>
<evidence type="ECO:0000313" key="1">
    <source>
        <dbReference type="EMBL" id="KYC37822.1"/>
    </source>
</evidence>
<dbReference type="STRING" id="128403.WA1_04750"/>
<keyword evidence="2" id="KW-1185">Reference proteome</keyword>
<reference evidence="1 2" key="1">
    <citation type="journal article" date="2013" name="Genome Biol. Evol.">
        <title>Genomes of Stigonematalean cyanobacteria (subsection V) and the evolution of oxygenic photosynthesis from prokaryotes to plastids.</title>
        <authorList>
            <person name="Dagan T."/>
            <person name="Roettger M."/>
            <person name="Stucken K."/>
            <person name="Landan G."/>
            <person name="Koch R."/>
            <person name="Major P."/>
            <person name="Gould S.B."/>
            <person name="Goremykin V.V."/>
            <person name="Rippka R."/>
            <person name="Tandeau de Marsac N."/>
            <person name="Gugger M."/>
            <person name="Lockhart P.J."/>
            <person name="Allen J.F."/>
            <person name="Brune I."/>
            <person name="Maus I."/>
            <person name="Puhler A."/>
            <person name="Martin W.F."/>
        </authorList>
    </citation>
    <scope>NUCLEOTIDE SEQUENCE [LARGE SCALE GENOMIC DNA]</scope>
    <source>
        <strain evidence="1 2">PCC 7110</strain>
    </source>
</reference>
<dbReference type="Gene3D" id="2.160.20.80">
    <property type="entry name" value="E3 ubiquitin-protein ligase SopA"/>
    <property type="match status" value="1"/>
</dbReference>
<evidence type="ECO:0000313" key="2">
    <source>
        <dbReference type="Proteomes" id="UP000076925"/>
    </source>
</evidence>
<dbReference type="PANTHER" id="PTHR14136">
    <property type="entry name" value="BTB_POZ DOMAIN-CONTAINING PROTEIN KCTD9"/>
    <property type="match status" value="1"/>
</dbReference>
<protein>
    <recommendedName>
        <fullName evidence="3">Low-complexity protein</fullName>
    </recommendedName>
</protein>
<accession>A0A139WZM3</accession>
<comment type="caution">
    <text evidence="1">The sequence shown here is derived from an EMBL/GenBank/DDBJ whole genome shotgun (WGS) entry which is preliminary data.</text>
</comment>
<dbReference type="Proteomes" id="UP000076925">
    <property type="component" value="Unassembled WGS sequence"/>
</dbReference>
<dbReference type="SUPFAM" id="SSF141571">
    <property type="entry name" value="Pentapeptide repeat-like"/>
    <property type="match status" value="1"/>
</dbReference>
<dbReference type="PANTHER" id="PTHR14136:SF17">
    <property type="entry name" value="BTB_POZ DOMAIN-CONTAINING PROTEIN KCTD9"/>
    <property type="match status" value="1"/>
</dbReference>
<organism evidence="1 2">
    <name type="scientific">Scytonema hofmannii PCC 7110</name>
    <dbReference type="NCBI Taxonomy" id="128403"/>
    <lineage>
        <taxon>Bacteria</taxon>
        <taxon>Bacillati</taxon>
        <taxon>Cyanobacteriota</taxon>
        <taxon>Cyanophyceae</taxon>
        <taxon>Nostocales</taxon>
        <taxon>Scytonemataceae</taxon>
        <taxon>Scytonema</taxon>
    </lineage>
</organism>
<name>A0A139WZM3_9CYAN</name>
<dbReference type="AlphaFoldDB" id="A0A139WZM3"/>
<sequence length="250" mass="28141">MDGTILSNSQVRGVLVSGKGNYESFMGLNFQGANLAEAELVNANFTKANLSYATFAGATLINANFTQADLSRATFVKANLQRANLSKTLALSTVFCEAKLTAACIESWTIDDTTLLEESLCDYVYLKENEQERYPSSGKFAPGDFEKLFQEVINTVDLIFHNSINKEAFIYSWQQLYIENEGIKLDIKGIERKGDDIVLVKVHVPPTTDKEKIHTSFFQNYEIALKTTIEDKYRALLDSKEEETARERQD</sequence>
<dbReference type="InterPro" id="IPR051082">
    <property type="entry name" value="Pentapeptide-BTB/POZ_domain"/>
</dbReference>
<dbReference type="InterPro" id="IPR001646">
    <property type="entry name" value="5peptide_repeat"/>
</dbReference>
<proteinExistence type="predicted"/>
<dbReference type="EMBL" id="ANNX02000045">
    <property type="protein sequence ID" value="KYC37822.1"/>
    <property type="molecule type" value="Genomic_DNA"/>
</dbReference>
<gene>
    <name evidence="1" type="ORF">WA1_04750</name>
</gene>
<evidence type="ECO:0008006" key="3">
    <source>
        <dbReference type="Google" id="ProtNLM"/>
    </source>
</evidence>